<evidence type="ECO:0000313" key="2">
    <source>
        <dbReference type="EMBL" id="GER48920.1"/>
    </source>
</evidence>
<reference evidence="3" key="1">
    <citation type="journal article" date="2019" name="Curr. Biol.">
        <title>Genome Sequence of Striga asiatica Provides Insight into the Evolution of Plant Parasitism.</title>
        <authorList>
            <person name="Yoshida S."/>
            <person name="Kim S."/>
            <person name="Wafula E.K."/>
            <person name="Tanskanen J."/>
            <person name="Kim Y.M."/>
            <person name="Honaas L."/>
            <person name="Yang Z."/>
            <person name="Spallek T."/>
            <person name="Conn C.E."/>
            <person name="Ichihashi Y."/>
            <person name="Cheong K."/>
            <person name="Cui S."/>
            <person name="Der J.P."/>
            <person name="Gundlach H."/>
            <person name="Jiao Y."/>
            <person name="Hori C."/>
            <person name="Ishida J.K."/>
            <person name="Kasahara H."/>
            <person name="Kiba T."/>
            <person name="Kim M.S."/>
            <person name="Koo N."/>
            <person name="Laohavisit A."/>
            <person name="Lee Y.H."/>
            <person name="Lumba S."/>
            <person name="McCourt P."/>
            <person name="Mortimer J.C."/>
            <person name="Mutuku J.M."/>
            <person name="Nomura T."/>
            <person name="Sasaki-Sekimoto Y."/>
            <person name="Seto Y."/>
            <person name="Wang Y."/>
            <person name="Wakatake T."/>
            <person name="Sakakibara H."/>
            <person name="Demura T."/>
            <person name="Yamaguchi S."/>
            <person name="Yoneyama K."/>
            <person name="Manabe R.I."/>
            <person name="Nelson D.C."/>
            <person name="Schulman A.H."/>
            <person name="Timko M.P."/>
            <person name="dePamphilis C.W."/>
            <person name="Choi D."/>
            <person name="Shirasu K."/>
        </authorList>
    </citation>
    <scope>NUCLEOTIDE SEQUENCE [LARGE SCALE GENOMIC DNA]</scope>
    <source>
        <strain evidence="3">cv. UVA1</strain>
    </source>
</reference>
<evidence type="ECO:0000256" key="1">
    <source>
        <dbReference type="SAM" id="MobiDB-lite"/>
    </source>
</evidence>
<name>A0A5A7QUP5_STRAF</name>
<keyword evidence="2" id="KW-0808">Transferase</keyword>
<keyword evidence="3" id="KW-1185">Reference proteome</keyword>
<feature type="compositionally biased region" description="Polar residues" evidence="1">
    <location>
        <begin position="260"/>
        <end position="272"/>
    </location>
</feature>
<comment type="caution">
    <text evidence="2">The sequence shown here is derived from an EMBL/GenBank/DDBJ whole genome shotgun (WGS) entry which is preliminary data.</text>
</comment>
<feature type="region of interest" description="Disordered" evidence="1">
    <location>
        <begin position="239"/>
        <end position="272"/>
    </location>
</feature>
<keyword evidence="2" id="KW-0675">Receptor</keyword>
<evidence type="ECO:0000313" key="3">
    <source>
        <dbReference type="Proteomes" id="UP000325081"/>
    </source>
</evidence>
<gene>
    <name evidence="2" type="ORF">STAS_26135</name>
</gene>
<dbReference type="AlphaFoldDB" id="A0A5A7QUP5"/>
<protein>
    <submittedName>
        <fullName evidence="2">Epidermal growth factor receptor kinase substrate 8-like protein 3</fullName>
    </submittedName>
</protein>
<dbReference type="OrthoDB" id="10629128at2759"/>
<dbReference type="GO" id="GO:0016301">
    <property type="term" value="F:kinase activity"/>
    <property type="evidence" value="ECO:0007669"/>
    <property type="project" value="UniProtKB-KW"/>
</dbReference>
<accession>A0A5A7QUP5</accession>
<proteinExistence type="predicted"/>
<dbReference type="EMBL" id="BKCP01008404">
    <property type="protein sequence ID" value="GER48920.1"/>
    <property type="molecule type" value="Genomic_DNA"/>
</dbReference>
<dbReference type="Proteomes" id="UP000325081">
    <property type="component" value="Unassembled WGS sequence"/>
</dbReference>
<keyword evidence="2" id="KW-0418">Kinase</keyword>
<sequence length="288" mass="31886">MPKEIIPIHHTLDKHQSLEIPIEVSIIHVRAPREARDKRAHIIVQSTNPSHVPRLRLGIRVIPPRQILSHVENPFSIRKGRLALGYSGHHPAERVHDHERQVVVEQAGPKPVETGLGYGPPHDFGLGLEVVLEEGFPLEEDLGWGRGRVPCDVEDRLDPAHLSAIVPSEAELWEARFHHVEKTVGPTQENRVRSSSILLATRCHLDNIRVAPCSSVLGTVKTVTICGTITSRTFHAVMIPKLPPPPPRKAQKKSSPIEARSSTRPSASTIRTSATLSAASPYFRIMNP</sequence>
<organism evidence="2 3">
    <name type="scientific">Striga asiatica</name>
    <name type="common">Asiatic witchweed</name>
    <name type="synonym">Buchnera asiatica</name>
    <dbReference type="NCBI Taxonomy" id="4170"/>
    <lineage>
        <taxon>Eukaryota</taxon>
        <taxon>Viridiplantae</taxon>
        <taxon>Streptophyta</taxon>
        <taxon>Embryophyta</taxon>
        <taxon>Tracheophyta</taxon>
        <taxon>Spermatophyta</taxon>
        <taxon>Magnoliopsida</taxon>
        <taxon>eudicotyledons</taxon>
        <taxon>Gunneridae</taxon>
        <taxon>Pentapetalae</taxon>
        <taxon>asterids</taxon>
        <taxon>lamiids</taxon>
        <taxon>Lamiales</taxon>
        <taxon>Orobanchaceae</taxon>
        <taxon>Buchnereae</taxon>
        <taxon>Striga</taxon>
    </lineage>
</organism>